<dbReference type="Proteomes" id="UP000256328">
    <property type="component" value="Unassembled WGS sequence"/>
</dbReference>
<dbReference type="CDD" id="cd04301">
    <property type="entry name" value="NAT_SF"/>
    <property type="match status" value="1"/>
</dbReference>
<dbReference type="Pfam" id="PF00583">
    <property type="entry name" value="Acetyltransf_1"/>
    <property type="match status" value="1"/>
</dbReference>
<protein>
    <recommendedName>
        <fullName evidence="1">N-acetyltransferase domain-containing protein</fullName>
    </recommendedName>
</protein>
<comment type="caution">
    <text evidence="2">The sequence shown here is derived from an EMBL/GenBank/DDBJ whole genome shotgun (WGS) entry which is preliminary data.</text>
</comment>
<dbReference type="SUPFAM" id="SSF55729">
    <property type="entry name" value="Acyl-CoA N-acyltransferases (Nat)"/>
    <property type="match status" value="1"/>
</dbReference>
<gene>
    <name evidence="2" type="ORF">BP5796_12132</name>
</gene>
<name>A0A3D8QC80_9HELO</name>
<dbReference type="InterPro" id="IPR016181">
    <property type="entry name" value="Acyl_CoA_acyltransferase"/>
</dbReference>
<dbReference type="Gene3D" id="3.40.630.30">
    <property type="match status" value="1"/>
</dbReference>
<evidence type="ECO:0000259" key="1">
    <source>
        <dbReference type="PROSITE" id="PS51186"/>
    </source>
</evidence>
<dbReference type="OrthoDB" id="5689at2759"/>
<dbReference type="EMBL" id="PDLN01000020">
    <property type="protein sequence ID" value="RDW59208.1"/>
    <property type="molecule type" value="Genomic_DNA"/>
</dbReference>
<dbReference type="AlphaFoldDB" id="A0A3D8QC80"/>
<dbReference type="PROSITE" id="PS51186">
    <property type="entry name" value="GNAT"/>
    <property type="match status" value="1"/>
</dbReference>
<feature type="domain" description="N-acetyltransferase" evidence="1">
    <location>
        <begin position="23"/>
        <end position="181"/>
    </location>
</feature>
<reference evidence="2 3" key="1">
    <citation type="journal article" date="2018" name="IMA Fungus">
        <title>IMA Genome-F 9: Draft genome sequence of Annulohypoxylon stygium, Aspergillus mulundensis, Berkeleyomyces basicola (syn. Thielaviopsis basicola), Ceratocystis smalleyi, two Cercospora beticola strains, Coleophoma cylindrospora, Fusarium fracticaudum, Phialophora cf. hyalina, and Morchella septimelata.</title>
        <authorList>
            <person name="Wingfield B.D."/>
            <person name="Bills G.F."/>
            <person name="Dong Y."/>
            <person name="Huang W."/>
            <person name="Nel W.J."/>
            <person name="Swalarsk-Parry B.S."/>
            <person name="Vaghefi N."/>
            <person name="Wilken P.M."/>
            <person name="An Z."/>
            <person name="de Beer Z.W."/>
            <person name="De Vos L."/>
            <person name="Chen L."/>
            <person name="Duong T.A."/>
            <person name="Gao Y."/>
            <person name="Hammerbacher A."/>
            <person name="Kikkert J.R."/>
            <person name="Li Y."/>
            <person name="Li H."/>
            <person name="Li K."/>
            <person name="Li Q."/>
            <person name="Liu X."/>
            <person name="Ma X."/>
            <person name="Naidoo K."/>
            <person name="Pethybridge S.J."/>
            <person name="Sun J."/>
            <person name="Steenkamp E.T."/>
            <person name="van der Nest M.A."/>
            <person name="van Wyk S."/>
            <person name="Wingfield M.J."/>
            <person name="Xiong C."/>
            <person name="Yue Q."/>
            <person name="Zhang X."/>
        </authorList>
    </citation>
    <scope>NUCLEOTIDE SEQUENCE [LARGE SCALE GENOMIC DNA]</scope>
    <source>
        <strain evidence="2 3">BP5796</strain>
    </source>
</reference>
<organism evidence="2 3">
    <name type="scientific">Coleophoma crateriformis</name>
    <dbReference type="NCBI Taxonomy" id="565419"/>
    <lineage>
        <taxon>Eukaryota</taxon>
        <taxon>Fungi</taxon>
        <taxon>Dikarya</taxon>
        <taxon>Ascomycota</taxon>
        <taxon>Pezizomycotina</taxon>
        <taxon>Leotiomycetes</taxon>
        <taxon>Helotiales</taxon>
        <taxon>Dermateaceae</taxon>
        <taxon>Coleophoma</taxon>
    </lineage>
</organism>
<accession>A0A3D8QC80</accession>
<dbReference type="GO" id="GO:0016747">
    <property type="term" value="F:acyltransferase activity, transferring groups other than amino-acyl groups"/>
    <property type="evidence" value="ECO:0007669"/>
    <property type="project" value="InterPro"/>
</dbReference>
<proteinExistence type="predicted"/>
<evidence type="ECO:0000313" key="3">
    <source>
        <dbReference type="Proteomes" id="UP000256328"/>
    </source>
</evidence>
<evidence type="ECO:0000313" key="2">
    <source>
        <dbReference type="EMBL" id="RDW59208.1"/>
    </source>
</evidence>
<sequence length="201" mass="22485">MTEPEPAPAVIQLLPPEAASNPSLVSEITTLVNQVYIEAEGDFFVEPRLRKLLRTNPAQVTEYIQLHGVYTATHSGHIIGCIKLQIEDPEDQAGNARVGHLGLFAISSSQRRSGLGRRLVEVVEQDARLRGCHIMELEILTPKEGGHVFKDFLKVWYSKMGYRPVRNEELADALPFLVPDITRPSHLVIYQKHLVGKGLVY</sequence>
<keyword evidence="3" id="KW-1185">Reference proteome</keyword>
<dbReference type="InterPro" id="IPR000182">
    <property type="entry name" value="GNAT_dom"/>
</dbReference>